<evidence type="ECO:0000313" key="1">
    <source>
        <dbReference type="EMBL" id="BAG41673.1"/>
    </source>
</evidence>
<keyword evidence="2" id="KW-1185">Reference proteome</keyword>
<evidence type="ECO:0000313" key="2">
    <source>
        <dbReference type="Proteomes" id="UP000001034"/>
    </source>
</evidence>
<protein>
    <submittedName>
        <fullName evidence="1">Uncharacterized protein</fullName>
    </submittedName>
</protein>
<accession>B2ZYC3</accession>
<dbReference type="KEGG" id="vg:6369915"/>
<dbReference type="EMBL" id="AB366653">
    <property type="protein sequence ID" value="BAG41673.1"/>
    <property type="molecule type" value="Genomic_DNA"/>
</dbReference>
<proteinExistence type="predicted"/>
<reference evidence="1 2" key="1">
    <citation type="journal article" date="2010" name="Virology">
        <title>A jumbo phage infecting the phytopathogen Ralstonia solanacearum defines a new lineage of the Myoviridae family.</title>
        <authorList>
            <person name="Yamada T."/>
            <person name="Satoh S."/>
            <person name="Ishikawa H."/>
            <person name="Fujiwara A."/>
            <person name="Kawasaki T."/>
            <person name="Fujie M."/>
            <person name="Ogata H."/>
        </authorList>
    </citation>
    <scope>NUCLEOTIDE SEQUENCE [LARGE SCALE GENOMIC DNA]</scope>
</reference>
<dbReference type="Proteomes" id="UP000001034">
    <property type="component" value="Segment"/>
</dbReference>
<name>B2ZYC3_9CAUD</name>
<dbReference type="RefSeq" id="YP_001950103.1">
    <property type="nucleotide sequence ID" value="NC_010811.2"/>
</dbReference>
<dbReference type="GeneID" id="6369915"/>
<organism evidence="1 2">
    <name type="scientific">Ralstonia phage phiRSL1</name>
    <dbReference type="NCBI Taxonomy" id="1980924"/>
    <lineage>
        <taxon>Viruses</taxon>
        <taxon>Duplodnaviria</taxon>
        <taxon>Heunggongvirae</taxon>
        <taxon>Uroviricota</taxon>
        <taxon>Caudoviricetes</taxon>
        <taxon>Mieseafarmvirus</taxon>
        <taxon>Mieseafarmvirus RSL1</taxon>
    </lineage>
</organism>
<sequence length="141" mass="15673">MDQSSVAVQAPDMELASLRMSVASLQSQMSDYALRARQAEQMFNMLQNDAPWAAISQLLIEQMDQRSSERSVHQQNLIQNTVTLLTTALSYDDAQVRATVVKVVQGLTRALTTIHDVDAQVHKERAAQAFAQRVSQESSPQ</sequence>